<accession>A0A318T899</accession>
<gene>
    <name evidence="1" type="ORF">C7477_11952</name>
</gene>
<comment type="caution">
    <text evidence="1">The sequence shown here is derived from an EMBL/GenBank/DDBJ whole genome shotgun (WGS) entry which is preliminary data.</text>
</comment>
<proteinExistence type="predicted"/>
<dbReference type="EMBL" id="QJTF01000019">
    <property type="protein sequence ID" value="PYE86824.1"/>
    <property type="molecule type" value="Genomic_DNA"/>
</dbReference>
<evidence type="ECO:0000313" key="2">
    <source>
        <dbReference type="Proteomes" id="UP000247454"/>
    </source>
</evidence>
<sequence length="50" mass="5593">MLIILLSLSMIIAMSVAAIILLVEENAARSKVAAPVFNINTMRRLPRDRR</sequence>
<dbReference type="RefSeq" id="WP_181418436.1">
    <property type="nucleotide sequence ID" value="NZ_QJTF01000019.1"/>
</dbReference>
<organism evidence="1 2">
    <name type="scientific">Phyllobacterium leguminum</name>
    <dbReference type="NCBI Taxonomy" id="314237"/>
    <lineage>
        <taxon>Bacteria</taxon>
        <taxon>Pseudomonadati</taxon>
        <taxon>Pseudomonadota</taxon>
        <taxon>Alphaproteobacteria</taxon>
        <taxon>Hyphomicrobiales</taxon>
        <taxon>Phyllobacteriaceae</taxon>
        <taxon>Phyllobacterium</taxon>
    </lineage>
</organism>
<evidence type="ECO:0000313" key="1">
    <source>
        <dbReference type="EMBL" id="PYE86824.1"/>
    </source>
</evidence>
<name>A0A318T899_9HYPH</name>
<keyword evidence="2" id="KW-1185">Reference proteome</keyword>
<reference evidence="1 2" key="1">
    <citation type="submission" date="2018-06" db="EMBL/GenBank/DDBJ databases">
        <title>Genomic Encyclopedia of Type Strains, Phase III (KMG-III): the genomes of soil and plant-associated and newly described type strains.</title>
        <authorList>
            <person name="Whitman W."/>
        </authorList>
    </citation>
    <scope>NUCLEOTIDE SEQUENCE [LARGE SCALE GENOMIC DNA]</scope>
    <source>
        <strain evidence="1 2">ORS 1419</strain>
    </source>
</reference>
<dbReference type="Proteomes" id="UP000247454">
    <property type="component" value="Unassembled WGS sequence"/>
</dbReference>
<dbReference type="AlphaFoldDB" id="A0A318T899"/>
<protein>
    <submittedName>
        <fullName evidence="1">Uncharacterized protein</fullName>
    </submittedName>
</protein>